<dbReference type="EMBL" id="VUNC01000001">
    <property type="protein sequence ID" value="MST71901.1"/>
    <property type="molecule type" value="Genomic_DNA"/>
</dbReference>
<comment type="similarity">
    <text evidence="9">Belongs to the TrpF family.</text>
</comment>
<evidence type="ECO:0000256" key="4">
    <source>
        <dbReference type="ARBA" id="ARBA00022272"/>
    </source>
</evidence>
<evidence type="ECO:0000256" key="6">
    <source>
        <dbReference type="ARBA" id="ARBA00022822"/>
    </source>
</evidence>
<keyword evidence="7 9" id="KW-0057">Aromatic amino acid biosynthesis</keyword>
<dbReference type="InterPro" id="IPR011060">
    <property type="entry name" value="RibuloseP-bd_barrel"/>
</dbReference>
<evidence type="ECO:0000256" key="3">
    <source>
        <dbReference type="ARBA" id="ARBA00012572"/>
    </source>
</evidence>
<keyword evidence="12" id="KW-1185">Reference proteome</keyword>
<comment type="caution">
    <text evidence="11">The sequence shown here is derived from an EMBL/GenBank/DDBJ whole genome shotgun (WGS) entry which is preliminary data.</text>
</comment>
<evidence type="ECO:0000256" key="5">
    <source>
        <dbReference type="ARBA" id="ARBA00022605"/>
    </source>
</evidence>
<dbReference type="InterPro" id="IPR013785">
    <property type="entry name" value="Aldolase_TIM"/>
</dbReference>
<dbReference type="InterPro" id="IPR001240">
    <property type="entry name" value="PRAI_dom"/>
</dbReference>
<dbReference type="Proteomes" id="UP000469325">
    <property type="component" value="Unassembled WGS sequence"/>
</dbReference>
<dbReference type="Gene3D" id="3.20.20.70">
    <property type="entry name" value="Aldolase class I"/>
    <property type="match status" value="1"/>
</dbReference>
<dbReference type="PANTHER" id="PTHR42894:SF1">
    <property type="entry name" value="N-(5'-PHOSPHORIBOSYL)ANTHRANILATE ISOMERASE"/>
    <property type="match status" value="1"/>
</dbReference>
<dbReference type="SUPFAM" id="SSF51366">
    <property type="entry name" value="Ribulose-phoshate binding barrel"/>
    <property type="match status" value="1"/>
</dbReference>
<comment type="pathway">
    <text evidence="2 9">Amino-acid biosynthesis; L-tryptophan biosynthesis; L-tryptophan from chorismate: step 3/5.</text>
</comment>
<dbReference type="EC" id="5.3.1.24" evidence="3 9"/>
<dbReference type="HAMAP" id="MF_00135">
    <property type="entry name" value="PRAI"/>
    <property type="match status" value="1"/>
</dbReference>
<proteinExistence type="inferred from homology"/>
<sequence length="239" mass="26574">MNNRRMSTVRMRELLDEGSERTHVKLCGMFREQDIDVVNEVLPDLCGFIVDYPSSHRHVDRDRLQQLVDRLDPRVPAVGVFVDEPLGLVSELADTVLDMVQLHGNEGNPYIVFLRELVDIPICQAIRVRTPDDVRRANESKADIVLLDGGAGSGKAFDWSLIQGVERPFILAGGLDPQNVGEAIDRFHPWGVDMSSGIETDRLKDPGKMRAAVAAVRGRDEQLRDLSGSVRDSRGAVHS</sequence>
<dbReference type="CDD" id="cd00405">
    <property type="entry name" value="PRAI"/>
    <property type="match status" value="1"/>
</dbReference>
<evidence type="ECO:0000259" key="10">
    <source>
        <dbReference type="Pfam" id="PF00697"/>
    </source>
</evidence>
<dbReference type="InterPro" id="IPR044643">
    <property type="entry name" value="TrpF_fam"/>
</dbReference>
<comment type="catalytic activity">
    <reaction evidence="1 9">
        <text>N-(5-phospho-beta-D-ribosyl)anthranilate = 1-(2-carboxyphenylamino)-1-deoxy-D-ribulose 5-phosphate</text>
        <dbReference type="Rhea" id="RHEA:21540"/>
        <dbReference type="ChEBI" id="CHEBI:18277"/>
        <dbReference type="ChEBI" id="CHEBI:58613"/>
        <dbReference type="EC" id="5.3.1.24"/>
    </reaction>
</comment>
<keyword evidence="5 9" id="KW-0028">Amino-acid biosynthesis</keyword>
<keyword evidence="6 9" id="KW-0822">Tryptophan biosynthesis</keyword>
<protein>
    <recommendedName>
        <fullName evidence="4 9">N-(5'-phosphoribosyl)anthranilate isomerase</fullName>
        <shortName evidence="9">PRAI</shortName>
        <ecNumber evidence="3 9">5.3.1.24</ecNumber>
    </recommendedName>
</protein>
<evidence type="ECO:0000256" key="8">
    <source>
        <dbReference type="ARBA" id="ARBA00023235"/>
    </source>
</evidence>
<name>A0A6N7XR09_9ACTN</name>
<dbReference type="RefSeq" id="WP_154433640.1">
    <property type="nucleotide sequence ID" value="NZ_VUNC01000001.1"/>
</dbReference>
<dbReference type="PANTHER" id="PTHR42894">
    <property type="entry name" value="N-(5'-PHOSPHORIBOSYL)ANTHRANILATE ISOMERASE"/>
    <property type="match status" value="1"/>
</dbReference>
<reference evidence="11 12" key="1">
    <citation type="submission" date="2019-08" db="EMBL/GenBank/DDBJ databases">
        <title>In-depth cultivation of the pig gut microbiome towards novel bacterial diversity and tailored functional studies.</title>
        <authorList>
            <person name="Wylensek D."/>
            <person name="Hitch T.C.A."/>
            <person name="Clavel T."/>
        </authorList>
    </citation>
    <scope>NUCLEOTIDE SEQUENCE [LARGE SCALE GENOMIC DNA]</scope>
    <source>
        <strain evidence="11 12">CA-Schmier-601-WT-1</strain>
    </source>
</reference>
<dbReference type="AlphaFoldDB" id="A0A6N7XR09"/>
<evidence type="ECO:0000256" key="9">
    <source>
        <dbReference type="HAMAP-Rule" id="MF_00135"/>
    </source>
</evidence>
<feature type="domain" description="N-(5'phosphoribosyl) anthranilate isomerase (PRAI)" evidence="10">
    <location>
        <begin position="25"/>
        <end position="213"/>
    </location>
</feature>
<evidence type="ECO:0000256" key="1">
    <source>
        <dbReference type="ARBA" id="ARBA00001164"/>
    </source>
</evidence>
<dbReference type="GO" id="GO:0004640">
    <property type="term" value="F:phosphoribosylanthranilate isomerase activity"/>
    <property type="evidence" value="ECO:0007669"/>
    <property type="project" value="UniProtKB-UniRule"/>
</dbReference>
<evidence type="ECO:0000256" key="2">
    <source>
        <dbReference type="ARBA" id="ARBA00004664"/>
    </source>
</evidence>
<evidence type="ECO:0000313" key="12">
    <source>
        <dbReference type="Proteomes" id="UP000469325"/>
    </source>
</evidence>
<dbReference type="GO" id="GO:0000162">
    <property type="term" value="P:L-tryptophan biosynthetic process"/>
    <property type="evidence" value="ECO:0007669"/>
    <property type="project" value="UniProtKB-UniRule"/>
</dbReference>
<dbReference type="Pfam" id="PF00697">
    <property type="entry name" value="PRAI"/>
    <property type="match status" value="1"/>
</dbReference>
<organism evidence="11 12">
    <name type="scientific">Olsenella porci</name>
    <dbReference type="NCBI Taxonomy" id="2652279"/>
    <lineage>
        <taxon>Bacteria</taxon>
        <taxon>Bacillati</taxon>
        <taxon>Actinomycetota</taxon>
        <taxon>Coriobacteriia</taxon>
        <taxon>Coriobacteriales</taxon>
        <taxon>Atopobiaceae</taxon>
        <taxon>Olsenella</taxon>
    </lineage>
</organism>
<dbReference type="UniPathway" id="UPA00035">
    <property type="reaction ID" value="UER00042"/>
</dbReference>
<accession>A0A6N7XR09</accession>
<gene>
    <name evidence="9" type="primary">trpF</name>
    <name evidence="11" type="ORF">FYJ68_02085</name>
</gene>
<evidence type="ECO:0000313" key="11">
    <source>
        <dbReference type="EMBL" id="MST71901.1"/>
    </source>
</evidence>
<evidence type="ECO:0000256" key="7">
    <source>
        <dbReference type="ARBA" id="ARBA00023141"/>
    </source>
</evidence>
<keyword evidence="8 9" id="KW-0413">Isomerase</keyword>